<sequence>MPACHILCLAVLRAALGVESQRLLPVTEAPAFPTRTAWPFLQLYKSNARAVVRNRCSQLSTGPQMSPLPLKNPDLNNIQDRNYPGFLLL</sequence>
<reference evidence="3" key="1">
    <citation type="journal article" date="2011" name="Nat. Biotechnol.">
        <title>The genomic sequence of the Chinese hamster ovary (CHO)-K1 cell line.</title>
        <authorList>
            <person name="Xu X."/>
            <person name="Nagarajan H."/>
            <person name="Lewis N.E."/>
            <person name="Pan S."/>
            <person name="Cai Z."/>
            <person name="Liu X."/>
            <person name="Chen W."/>
            <person name="Xie M."/>
            <person name="Wang W."/>
            <person name="Hammond S."/>
            <person name="Andersen M.R."/>
            <person name="Neff N."/>
            <person name="Passarelli B."/>
            <person name="Koh W."/>
            <person name="Fan H.C."/>
            <person name="Wang J."/>
            <person name="Gui Y."/>
            <person name="Lee K.H."/>
            <person name="Betenbaugh M.J."/>
            <person name="Quake S.R."/>
            <person name="Famili I."/>
            <person name="Palsson B.O."/>
            <person name="Wang J."/>
        </authorList>
    </citation>
    <scope>NUCLEOTIDE SEQUENCE [LARGE SCALE GENOMIC DNA]</scope>
    <source>
        <strain evidence="3">CHO K1 cell line</strain>
    </source>
</reference>
<dbReference type="AlphaFoldDB" id="G3IA20"/>
<evidence type="ECO:0008006" key="4">
    <source>
        <dbReference type="Google" id="ProtNLM"/>
    </source>
</evidence>
<gene>
    <name evidence="2" type="ORF">I79_020436</name>
</gene>
<dbReference type="Proteomes" id="UP000001075">
    <property type="component" value="Unassembled WGS sequence"/>
</dbReference>
<evidence type="ECO:0000313" key="2">
    <source>
        <dbReference type="EMBL" id="EGW09297.1"/>
    </source>
</evidence>
<accession>G3IA20</accession>
<name>G3IA20_CRIGR</name>
<evidence type="ECO:0000256" key="1">
    <source>
        <dbReference type="SAM" id="SignalP"/>
    </source>
</evidence>
<keyword evidence="1" id="KW-0732">Signal</keyword>
<feature type="signal peptide" evidence="1">
    <location>
        <begin position="1"/>
        <end position="20"/>
    </location>
</feature>
<protein>
    <recommendedName>
        <fullName evidence="4">Secreted protein</fullName>
    </recommendedName>
</protein>
<proteinExistence type="predicted"/>
<evidence type="ECO:0000313" key="3">
    <source>
        <dbReference type="Proteomes" id="UP000001075"/>
    </source>
</evidence>
<dbReference type="EMBL" id="JH001663">
    <property type="protein sequence ID" value="EGW09297.1"/>
    <property type="molecule type" value="Genomic_DNA"/>
</dbReference>
<organism evidence="2 3">
    <name type="scientific">Cricetulus griseus</name>
    <name type="common">Chinese hamster</name>
    <name type="synonym">Cricetulus barabensis griseus</name>
    <dbReference type="NCBI Taxonomy" id="10029"/>
    <lineage>
        <taxon>Eukaryota</taxon>
        <taxon>Metazoa</taxon>
        <taxon>Chordata</taxon>
        <taxon>Craniata</taxon>
        <taxon>Vertebrata</taxon>
        <taxon>Euteleostomi</taxon>
        <taxon>Mammalia</taxon>
        <taxon>Eutheria</taxon>
        <taxon>Euarchontoglires</taxon>
        <taxon>Glires</taxon>
        <taxon>Rodentia</taxon>
        <taxon>Myomorpha</taxon>
        <taxon>Muroidea</taxon>
        <taxon>Cricetidae</taxon>
        <taxon>Cricetinae</taxon>
        <taxon>Cricetulus</taxon>
    </lineage>
</organism>
<dbReference type="InParanoid" id="G3IA20"/>
<feature type="chain" id="PRO_5003445194" description="Secreted protein" evidence="1">
    <location>
        <begin position="21"/>
        <end position="89"/>
    </location>
</feature>